<sequence length="205" mass="23599">MKIYEAQATEYNGEQEYSQSKLLAAENIDQAWQKARDYFRQWYDDGDEPQDHNTDNPDEFEFISGCIRLRIKSVQETTLNEWIRTRIMLHSISDLPDELITRRITGSAADLLEACKVITSYTTDLLYRLDNQINLDDVEELQQAKEAIAKYNPVETPSTKLRDVCQQMLDTLDIGGEQARQFAEEIAMLKDALKAAPEVNDNCPK</sequence>
<accession>X0V8B9</accession>
<gene>
    <name evidence="1" type="ORF">S01H1_55763</name>
</gene>
<evidence type="ECO:0000313" key="1">
    <source>
        <dbReference type="EMBL" id="GAG14399.1"/>
    </source>
</evidence>
<proteinExistence type="predicted"/>
<organism evidence="1">
    <name type="scientific">marine sediment metagenome</name>
    <dbReference type="NCBI Taxonomy" id="412755"/>
    <lineage>
        <taxon>unclassified sequences</taxon>
        <taxon>metagenomes</taxon>
        <taxon>ecological metagenomes</taxon>
    </lineage>
</organism>
<protein>
    <submittedName>
        <fullName evidence="1">Uncharacterized protein</fullName>
    </submittedName>
</protein>
<name>X0V8B9_9ZZZZ</name>
<feature type="non-terminal residue" evidence="1">
    <location>
        <position position="205"/>
    </location>
</feature>
<reference evidence="1" key="1">
    <citation type="journal article" date="2014" name="Front. Microbiol.">
        <title>High frequency of phylogenetically diverse reductive dehalogenase-homologous genes in deep subseafloor sedimentary metagenomes.</title>
        <authorList>
            <person name="Kawai M."/>
            <person name="Futagami T."/>
            <person name="Toyoda A."/>
            <person name="Takaki Y."/>
            <person name="Nishi S."/>
            <person name="Hori S."/>
            <person name="Arai W."/>
            <person name="Tsubouchi T."/>
            <person name="Morono Y."/>
            <person name="Uchiyama I."/>
            <person name="Ito T."/>
            <person name="Fujiyama A."/>
            <person name="Inagaki F."/>
            <person name="Takami H."/>
        </authorList>
    </citation>
    <scope>NUCLEOTIDE SEQUENCE</scope>
    <source>
        <strain evidence="1">Expedition CK06-06</strain>
    </source>
</reference>
<dbReference type="AlphaFoldDB" id="X0V8B9"/>
<comment type="caution">
    <text evidence="1">The sequence shown here is derived from an EMBL/GenBank/DDBJ whole genome shotgun (WGS) entry which is preliminary data.</text>
</comment>
<dbReference type="EMBL" id="BARS01036263">
    <property type="protein sequence ID" value="GAG14399.1"/>
    <property type="molecule type" value="Genomic_DNA"/>
</dbReference>